<dbReference type="InterPro" id="IPR047042">
    <property type="entry name" value="BipA_II"/>
</dbReference>
<gene>
    <name evidence="5" type="primary">typA</name>
    <name evidence="5" type="ORF">EOT05_00040</name>
</gene>
<dbReference type="SUPFAM" id="SSF52540">
    <property type="entry name" value="P-loop containing nucleoside triphosphate hydrolases"/>
    <property type="match status" value="1"/>
</dbReference>
<dbReference type="NCBIfam" id="TIGR00231">
    <property type="entry name" value="small_GTP"/>
    <property type="match status" value="1"/>
</dbReference>
<dbReference type="NCBIfam" id="TIGR01394">
    <property type="entry name" value="TypA_BipA"/>
    <property type="match status" value="1"/>
</dbReference>
<dbReference type="FunFam" id="3.40.50.300:FF:000055">
    <property type="entry name" value="GTP-binding protein TypA"/>
    <property type="match status" value="1"/>
</dbReference>
<dbReference type="Pfam" id="PF21018">
    <property type="entry name" value="BipA_C"/>
    <property type="match status" value="1"/>
</dbReference>
<dbReference type="CDD" id="cd03691">
    <property type="entry name" value="BipA_TypA_II"/>
    <property type="match status" value="1"/>
</dbReference>
<sequence>MKDPKYIRNVAIIAHVDHGKTTLLDGLLKQSNTFRSNQAEMDQSLIMDSGDQEHERGITITAKQTAVYHGDYKINIVDTPGHADFSGEVERTLNMADGVLLIVDAQEGPMPQTKFVLSKALELGLKPVVIINKIDKPSRRIAQVEDEVSELFLELAIDDSQLHYPVYYAIGREGKAWTSLPDNPEEHVDLTPIFDAIINDIPAPDVSVDEPFQMLVTSLYYDSFLGKYAIGRISRGKISKATPLVLMKRDGTLVSAKIEKLFVYRGLVREEITEAGAGDIIAMTGIADAHIGETIADKEHPEALPVIDIEAPTISMYLGPNTSPLKGKEAKYNTSRQIGDRLRQELETNVSLRVQEEGIGFVISGRGELHLSVLIETLRREDFEFEVGRPQAVTIEEDGDIKEPVEELLIEVGAEFLGAVSQELGTRRAAPIKQETTASGTIRSTYIIPTRAMIGLRNLLLTATKGTVIMNSLPHGYQPLGAKLQQTRNGALIATEAGATTAYALDAAAARGELFVGPGTTVYQGMIVGMYNRGGDLDINVCRGKQLTNMRTSSSDGAIQLTPYTDLSLEQSIDFIENDELLEVTPKSLRLRKRYLDPNQRKRNAQKS</sequence>
<dbReference type="Gene3D" id="3.30.70.240">
    <property type="match status" value="1"/>
</dbReference>
<dbReference type="FunFam" id="2.40.50.250:FF:000001">
    <property type="entry name" value="GTP-binding protein TypA"/>
    <property type="match status" value="1"/>
</dbReference>
<keyword evidence="1" id="KW-0547">Nucleotide-binding</keyword>
<dbReference type="GO" id="GO:0003924">
    <property type="term" value="F:GTPase activity"/>
    <property type="evidence" value="ECO:0007669"/>
    <property type="project" value="InterPro"/>
</dbReference>
<proteinExistence type="predicted"/>
<dbReference type="GO" id="GO:0005829">
    <property type="term" value="C:cytosol"/>
    <property type="evidence" value="ECO:0007669"/>
    <property type="project" value="TreeGrafter"/>
</dbReference>
<dbReference type="Gene3D" id="2.40.30.10">
    <property type="entry name" value="Translation factors"/>
    <property type="match status" value="1"/>
</dbReference>
<dbReference type="GO" id="GO:0005525">
    <property type="term" value="F:GTP binding"/>
    <property type="evidence" value="ECO:0007669"/>
    <property type="project" value="UniProtKB-KW"/>
</dbReference>
<dbReference type="InterPro" id="IPR048876">
    <property type="entry name" value="BipA_C"/>
</dbReference>
<dbReference type="InterPro" id="IPR000795">
    <property type="entry name" value="T_Tr_GTP-bd_dom"/>
</dbReference>
<name>A0A4Q0AGQ2_9BACT</name>
<dbReference type="AlphaFoldDB" id="A0A4Q0AGQ2"/>
<dbReference type="InterPro" id="IPR047041">
    <property type="entry name" value="BipA_GTP-bd_dom"/>
</dbReference>
<dbReference type="Proteomes" id="UP000289257">
    <property type="component" value="Unassembled WGS sequence"/>
</dbReference>
<accession>A0A4Q0AGQ2</accession>
<evidence type="ECO:0000259" key="4">
    <source>
        <dbReference type="PROSITE" id="PS51722"/>
    </source>
</evidence>
<feature type="domain" description="Tr-type G" evidence="4">
    <location>
        <begin position="5"/>
        <end position="205"/>
    </location>
</feature>
<evidence type="ECO:0000256" key="2">
    <source>
        <dbReference type="ARBA" id="ARBA00035722"/>
    </source>
</evidence>
<dbReference type="Gene3D" id="3.30.70.870">
    <property type="entry name" value="Elongation Factor G (Translational Gtpase), domain 3"/>
    <property type="match status" value="1"/>
</dbReference>
<comment type="caution">
    <text evidence="5">The sequence shown here is derived from an EMBL/GenBank/DDBJ whole genome shotgun (WGS) entry which is preliminary data.</text>
</comment>
<dbReference type="SUPFAM" id="SSF54980">
    <property type="entry name" value="EF-G C-terminal domain-like"/>
    <property type="match status" value="2"/>
</dbReference>
<dbReference type="CDD" id="cd01891">
    <property type="entry name" value="TypA_BipA"/>
    <property type="match status" value="1"/>
</dbReference>
<dbReference type="InterPro" id="IPR027417">
    <property type="entry name" value="P-loop_NTPase"/>
</dbReference>
<dbReference type="SUPFAM" id="SSF50447">
    <property type="entry name" value="Translation proteins"/>
    <property type="match status" value="1"/>
</dbReference>
<evidence type="ECO:0000313" key="6">
    <source>
        <dbReference type="Proteomes" id="UP000289257"/>
    </source>
</evidence>
<dbReference type="InterPro" id="IPR006298">
    <property type="entry name" value="BipA"/>
</dbReference>
<dbReference type="InterPro" id="IPR042116">
    <property type="entry name" value="TypA/BipA_C"/>
</dbReference>
<dbReference type="PANTHER" id="PTHR42908:SF8">
    <property type="entry name" value="TR-TYPE G DOMAIN-CONTAINING PROTEIN"/>
    <property type="match status" value="1"/>
</dbReference>
<dbReference type="Pfam" id="PF00009">
    <property type="entry name" value="GTP_EFTU"/>
    <property type="match status" value="1"/>
</dbReference>
<dbReference type="EMBL" id="SCKX01000001">
    <property type="protein sequence ID" value="RWZ78156.1"/>
    <property type="molecule type" value="Genomic_DNA"/>
</dbReference>
<keyword evidence="1" id="KW-0342">GTP-binding</keyword>
<evidence type="ECO:0000256" key="1">
    <source>
        <dbReference type="ARBA" id="ARBA00023134"/>
    </source>
</evidence>
<dbReference type="InterPro" id="IPR035647">
    <property type="entry name" value="EFG_III/V"/>
</dbReference>
<dbReference type="Pfam" id="PF03144">
    <property type="entry name" value="GTP_EFTU_D2"/>
    <property type="match status" value="1"/>
</dbReference>
<evidence type="ECO:0000313" key="5">
    <source>
        <dbReference type="EMBL" id="RWZ78156.1"/>
    </source>
</evidence>
<dbReference type="GO" id="GO:1990904">
    <property type="term" value="C:ribonucleoprotein complex"/>
    <property type="evidence" value="ECO:0007669"/>
    <property type="project" value="TreeGrafter"/>
</dbReference>
<dbReference type="PRINTS" id="PR00315">
    <property type="entry name" value="ELONGATNFCT"/>
</dbReference>
<dbReference type="InterPro" id="IPR000640">
    <property type="entry name" value="EFG_V-like"/>
</dbReference>
<dbReference type="Pfam" id="PF00679">
    <property type="entry name" value="EFG_C"/>
    <property type="match status" value="1"/>
</dbReference>
<dbReference type="InterPro" id="IPR004161">
    <property type="entry name" value="EFTu-like_2"/>
</dbReference>
<dbReference type="PROSITE" id="PS51722">
    <property type="entry name" value="G_TR_2"/>
    <property type="match status" value="1"/>
</dbReference>
<dbReference type="Gene3D" id="3.40.50.300">
    <property type="entry name" value="P-loop containing nucleotide triphosphate hydrolases"/>
    <property type="match status" value="1"/>
</dbReference>
<reference evidence="5" key="1">
    <citation type="submission" date="2019-01" db="EMBL/GenBank/DDBJ databases">
        <title>Genomic signatures and co-occurrence patterns of the ultra-small Saccharimodia (Patescibacteria phylum) suggest a symbiotic lifestyle.</title>
        <authorList>
            <person name="Lemos L."/>
            <person name="Medeiros J."/>
            <person name="Andreote F."/>
            <person name="Fernandes G."/>
            <person name="Varani A."/>
            <person name="Oliveira G."/>
            <person name="Pylro V."/>
        </authorList>
    </citation>
    <scope>NUCLEOTIDE SEQUENCE [LARGE SCALE GENOMIC DNA]</scope>
    <source>
        <strain evidence="5">AMD02</strain>
    </source>
</reference>
<dbReference type="Gene3D" id="2.40.50.250">
    <property type="entry name" value="bipa protein"/>
    <property type="match status" value="1"/>
</dbReference>
<dbReference type="FunFam" id="2.40.30.10:FF:000016">
    <property type="entry name" value="GTP-binding protein TypA"/>
    <property type="match status" value="1"/>
</dbReference>
<organism evidence="5 6">
    <name type="scientific">Candidatus Microsaccharimonas sossegonensis</name>
    <dbReference type="NCBI Taxonomy" id="2506948"/>
    <lineage>
        <taxon>Bacteria</taxon>
        <taxon>Candidatus Saccharimonadota</taxon>
        <taxon>Candidatus Saccharimonadia</taxon>
        <taxon>Candidatus Saccharimonadales</taxon>
        <taxon>Candidatus Saccharimonadaceae</taxon>
        <taxon>Candidatus Microsaccharimonas</taxon>
    </lineage>
</organism>
<dbReference type="InterPro" id="IPR009000">
    <property type="entry name" value="Transl_B-barrel_sf"/>
</dbReference>
<dbReference type="PANTHER" id="PTHR42908">
    <property type="entry name" value="TRANSLATION ELONGATION FACTOR-RELATED"/>
    <property type="match status" value="1"/>
</dbReference>
<keyword evidence="6" id="KW-1185">Reference proteome</keyword>
<evidence type="ECO:0000256" key="3">
    <source>
        <dbReference type="ARBA" id="ARBA00048548"/>
    </source>
</evidence>
<dbReference type="InterPro" id="IPR005225">
    <property type="entry name" value="Small_GTP-bd"/>
</dbReference>
<comment type="catalytic activity">
    <reaction evidence="3">
        <text>GTP + H2O = GDP + phosphate + H(+)</text>
        <dbReference type="Rhea" id="RHEA:19669"/>
        <dbReference type="ChEBI" id="CHEBI:15377"/>
        <dbReference type="ChEBI" id="CHEBI:15378"/>
        <dbReference type="ChEBI" id="CHEBI:37565"/>
        <dbReference type="ChEBI" id="CHEBI:43474"/>
        <dbReference type="ChEBI" id="CHEBI:58189"/>
    </reaction>
</comment>
<protein>
    <recommendedName>
        <fullName evidence="2">50S ribosomal subunit assembly factor BipA</fullName>
    </recommendedName>
</protein>